<protein>
    <recommendedName>
        <fullName evidence="3">Tetratricopeptide repeat protein</fullName>
    </recommendedName>
</protein>
<evidence type="ECO:0000313" key="1">
    <source>
        <dbReference type="EMBL" id="OQK17376.1"/>
    </source>
</evidence>
<accession>A0A1V8M784</accession>
<name>A0A1V8M784_9GAMM</name>
<keyword evidence="2" id="KW-1185">Reference proteome</keyword>
<sequence length="212" mass="24395">MSKRTRTASRAAANIASHNKVNEESYELTAAPILDQRFRNLPQEIQDEFNSLSEIAAINGAEAIPRLLELKKNYPLPLIYSCLAIAYGRVDPNKQKQIIAENYQKNPKNIFARCNYARLCLAENNPDEIPKIFASHFELKTLYPKRNQFHITEYTGLTSVICEYYIQKQQMEQAEELFDKLQGIAPDAGDTLHIKKLLKPTVFQRMRNMLFA</sequence>
<dbReference type="OrthoDB" id="5751246at2"/>
<dbReference type="EMBL" id="LPUF01000001">
    <property type="protein sequence ID" value="OQK17376.1"/>
    <property type="molecule type" value="Genomic_DNA"/>
</dbReference>
<comment type="caution">
    <text evidence="1">The sequence shown here is derived from an EMBL/GenBank/DDBJ whole genome shotgun (WGS) entry which is preliminary data.</text>
</comment>
<dbReference type="Proteomes" id="UP000191980">
    <property type="component" value="Unassembled WGS sequence"/>
</dbReference>
<dbReference type="AlphaFoldDB" id="A0A1V8M784"/>
<dbReference type="RefSeq" id="WP_080521987.1">
    <property type="nucleotide sequence ID" value="NZ_LPUF01000001.1"/>
</dbReference>
<organism evidence="1 2">
    <name type="scientific">Methyloprofundus sedimenti</name>
    <dbReference type="NCBI Taxonomy" id="1420851"/>
    <lineage>
        <taxon>Bacteria</taxon>
        <taxon>Pseudomonadati</taxon>
        <taxon>Pseudomonadota</taxon>
        <taxon>Gammaproteobacteria</taxon>
        <taxon>Methylococcales</taxon>
        <taxon>Methylococcaceae</taxon>
        <taxon>Methyloprofundus</taxon>
    </lineage>
</organism>
<evidence type="ECO:0008006" key="3">
    <source>
        <dbReference type="Google" id="ProtNLM"/>
    </source>
</evidence>
<reference evidence="1 2" key="1">
    <citation type="submission" date="2015-12" db="EMBL/GenBank/DDBJ databases">
        <authorList>
            <person name="Shamseldin A."/>
            <person name="Moawad H."/>
            <person name="Abd El-Rahim W.M."/>
            <person name="Sadowsky M.J."/>
        </authorList>
    </citation>
    <scope>NUCLEOTIDE SEQUENCE [LARGE SCALE GENOMIC DNA]</scope>
    <source>
        <strain evidence="1 2">WF1</strain>
    </source>
</reference>
<evidence type="ECO:0000313" key="2">
    <source>
        <dbReference type="Proteomes" id="UP000191980"/>
    </source>
</evidence>
<gene>
    <name evidence="1" type="ORF">AU255_05710</name>
</gene>
<dbReference type="STRING" id="1420851.AU255_05710"/>
<proteinExistence type="predicted"/>